<feature type="compositionally biased region" description="Polar residues" evidence="1">
    <location>
        <begin position="84"/>
        <end position="96"/>
    </location>
</feature>
<reference evidence="2" key="1">
    <citation type="submission" date="2016-06" db="EMBL/GenBank/DDBJ databases">
        <title>Draft Genome sequence of the fungus Inonotus baumii.</title>
        <authorList>
            <person name="Zhu H."/>
            <person name="Lin W."/>
        </authorList>
    </citation>
    <scope>NUCLEOTIDE SEQUENCE</scope>
    <source>
        <strain evidence="2">821</strain>
    </source>
</reference>
<dbReference type="EMBL" id="LNZH02000201">
    <property type="protein sequence ID" value="OCB86560.1"/>
    <property type="molecule type" value="Genomic_DNA"/>
</dbReference>
<sequence>MQVQSEPSNRLPPTYLSTDLLAISSVPRAVQSTPSVRLAQGKDTIKSLTWPARGERWLVDHGHNFIPGTKRSAPESEPRETRSSKNPKTGESPKSSAKNGKGAAKGGKKGARFLIVWMYHQASLAPSAFKSKALPLHVNFTHTPPAIADDDKTVPSTAADPGAIGSVTLIPTEFSTGSYGWKGSKRVTIELPNPDGGEPEKVHVMISINATVVGSKNVKEEAGDDDDKDAKEAKEDADKVAEESAE</sequence>
<keyword evidence="3" id="KW-1185">Reference proteome</keyword>
<dbReference type="Proteomes" id="UP000757232">
    <property type="component" value="Unassembled WGS sequence"/>
</dbReference>
<feature type="compositionally biased region" description="Basic and acidic residues" evidence="1">
    <location>
        <begin position="72"/>
        <end position="83"/>
    </location>
</feature>
<name>A0A9Q5HV42_SANBA</name>
<dbReference type="AlphaFoldDB" id="A0A9Q5HV42"/>
<feature type="compositionally biased region" description="Basic and acidic residues" evidence="1">
    <location>
        <begin position="228"/>
        <end position="246"/>
    </location>
</feature>
<comment type="caution">
    <text evidence="2">The sequence shown here is derived from an EMBL/GenBank/DDBJ whole genome shotgun (WGS) entry which is preliminary data.</text>
</comment>
<feature type="region of interest" description="Disordered" evidence="1">
    <location>
        <begin position="215"/>
        <end position="246"/>
    </location>
</feature>
<accession>A0A9Q5HV42</accession>
<protein>
    <submittedName>
        <fullName evidence="2">Uncharacterized protein</fullName>
    </submittedName>
</protein>
<feature type="region of interest" description="Disordered" evidence="1">
    <location>
        <begin position="61"/>
        <end position="106"/>
    </location>
</feature>
<evidence type="ECO:0000256" key="1">
    <source>
        <dbReference type="SAM" id="MobiDB-lite"/>
    </source>
</evidence>
<gene>
    <name evidence="2" type="ORF">A7U60_g6456</name>
</gene>
<evidence type="ECO:0000313" key="2">
    <source>
        <dbReference type="EMBL" id="OCB86560.1"/>
    </source>
</evidence>
<dbReference type="OrthoDB" id="2497589at2759"/>
<proteinExistence type="predicted"/>
<organism evidence="2 3">
    <name type="scientific">Sanghuangporus baumii</name>
    <name type="common">Phellinus baumii</name>
    <dbReference type="NCBI Taxonomy" id="108892"/>
    <lineage>
        <taxon>Eukaryota</taxon>
        <taxon>Fungi</taxon>
        <taxon>Dikarya</taxon>
        <taxon>Basidiomycota</taxon>
        <taxon>Agaricomycotina</taxon>
        <taxon>Agaricomycetes</taxon>
        <taxon>Hymenochaetales</taxon>
        <taxon>Hymenochaetaceae</taxon>
        <taxon>Sanghuangporus</taxon>
    </lineage>
</organism>
<evidence type="ECO:0000313" key="3">
    <source>
        <dbReference type="Proteomes" id="UP000757232"/>
    </source>
</evidence>